<evidence type="ECO:0000313" key="4">
    <source>
        <dbReference type="Proteomes" id="UP000030640"/>
    </source>
</evidence>
<dbReference type="RefSeq" id="XP_008818499.1">
    <property type="nucleotide sequence ID" value="XM_008820277.1"/>
</dbReference>
<keyword evidence="4" id="KW-1185">Reference proteome</keyword>
<feature type="compositionally biased region" description="Basic and acidic residues" evidence="1">
    <location>
        <begin position="434"/>
        <end position="462"/>
    </location>
</feature>
<feature type="region of interest" description="Disordered" evidence="1">
    <location>
        <begin position="433"/>
        <end position="468"/>
    </location>
</feature>
<reference evidence="3 4" key="1">
    <citation type="submission" date="2013-02" db="EMBL/GenBank/DDBJ databases">
        <title>The Genome Sequence of Plasmodium inui San Antonio 1.</title>
        <authorList>
            <consortium name="The Broad Institute Genome Sequencing Platform"/>
            <consortium name="The Broad Institute Genome Sequencing Center for Infectious Disease"/>
            <person name="Neafsey D."/>
            <person name="Cheeseman I."/>
            <person name="Volkman S."/>
            <person name="Adams J."/>
            <person name="Walker B."/>
            <person name="Young S.K."/>
            <person name="Zeng Q."/>
            <person name="Gargeya S."/>
            <person name="Fitzgerald M."/>
            <person name="Haas B."/>
            <person name="Abouelleil A."/>
            <person name="Alvarado L."/>
            <person name="Arachchi H.M."/>
            <person name="Berlin A.M."/>
            <person name="Chapman S.B."/>
            <person name="Dewar J."/>
            <person name="Goldberg J."/>
            <person name="Griggs A."/>
            <person name="Gujja S."/>
            <person name="Hansen M."/>
            <person name="Howarth C."/>
            <person name="Imamovic A."/>
            <person name="Larimer J."/>
            <person name="McCowan C."/>
            <person name="Murphy C."/>
            <person name="Neiman D."/>
            <person name="Pearson M."/>
            <person name="Priest M."/>
            <person name="Roberts A."/>
            <person name="Saif S."/>
            <person name="Shea T."/>
            <person name="Sisk P."/>
            <person name="Sykes S."/>
            <person name="Wortman J."/>
            <person name="Nusbaum C."/>
            <person name="Birren B."/>
        </authorList>
    </citation>
    <scope>NUCLEOTIDE SEQUENCE [LARGE SCALE GENOMIC DNA]</scope>
    <source>
        <strain evidence="3 4">San Antonio 1</strain>
    </source>
</reference>
<evidence type="ECO:0000313" key="3">
    <source>
        <dbReference type="EMBL" id="EUD64854.1"/>
    </source>
</evidence>
<dbReference type="Proteomes" id="UP000030640">
    <property type="component" value="Unassembled WGS sequence"/>
</dbReference>
<organism evidence="3 4">
    <name type="scientific">Plasmodium inui San Antonio 1</name>
    <dbReference type="NCBI Taxonomy" id="1237626"/>
    <lineage>
        <taxon>Eukaryota</taxon>
        <taxon>Sar</taxon>
        <taxon>Alveolata</taxon>
        <taxon>Apicomplexa</taxon>
        <taxon>Aconoidasida</taxon>
        <taxon>Haemosporida</taxon>
        <taxon>Plasmodiidae</taxon>
        <taxon>Plasmodium</taxon>
        <taxon>Plasmodium (Plasmodium)</taxon>
    </lineage>
</organism>
<evidence type="ECO:0000256" key="2">
    <source>
        <dbReference type="SAM" id="Phobius"/>
    </source>
</evidence>
<feature type="compositionally biased region" description="Basic and acidic residues" evidence="1">
    <location>
        <begin position="262"/>
        <end position="280"/>
    </location>
</feature>
<dbReference type="AlphaFoldDB" id="W7A6Y3"/>
<dbReference type="OrthoDB" id="371019at2759"/>
<proteinExistence type="predicted"/>
<accession>W7A6Y3</accession>
<feature type="transmembrane region" description="Helical" evidence="2">
    <location>
        <begin position="693"/>
        <end position="718"/>
    </location>
</feature>
<dbReference type="GeneID" id="20039972"/>
<keyword evidence="2" id="KW-0812">Transmembrane</keyword>
<feature type="transmembrane region" description="Helical" evidence="2">
    <location>
        <begin position="7"/>
        <end position="28"/>
    </location>
</feature>
<keyword evidence="2" id="KW-0472">Membrane</keyword>
<protein>
    <recommendedName>
        <fullName evidence="5">Phosphatidylinositol glycan, class S</fullName>
    </recommendedName>
</protein>
<feature type="region of interest" description="Disordered" evidence="1">
    <location>
        <begin position="256"/>
        <end position="296"/>
    </location>
</feature>
<evidence type="ECO:0000256" key="1">
    <source>
        <dbReference type="SAM" id="MobiDB-lite"/>
    </source>
</evidence>
<evidence type="ECO:0008006" key="5">
    <source>
        <dbReference type="Google" id="ProtNLM"/>
    </source>
</evidence>
<keyword evidence="2" id="KW-1133">Transmembrane helix</keyword>
<dbReference type="VEuPathDB" id="PlasmoDB:C922_04698"/>
<dbReference type="EMBL" id="KI965487">
    <property type="protein sequence ID" value="EUD64854.1"/>
    <property type="molecule type" value="Genomic_DNA"/>
</dbReference>
<gene>
    <name evidence="3" type="ORF">C922_04698</name>
</gene>
<sequence length="731" mass="83629">MNSRTPCVIFYAVSLVVCVVVIFCLNKYERQGVPLEKLRSTSSLVQEVYNATKREKAKGGKQDGSYEKVSHLGIKLFIVSSSGEGSSDSLGTKMKEYFSSQMDLECKDKPAAESISDVQDLFYVKPIIIRGDEIRSDDTGMPANVCLSSSPEKGALHNMLNNSYFICLSDNREEKDDTSVVFTLNRSNNLHVKFSRKEEDPTTHYHQLAEETWKVVKRVFFFKSKNRSLFFNPELDLNFYLASSLYNEGNYKIGKRNTAQGGRDKVGDESRDPHGDDLNRDASYVEGTPSSASSPSFPPVNVATWDFYTEVYYPYLRNFIEQLLNVFQINVYKQTIANIDLFKISEKAKEVGRKRVIILDKVTRFTTLFDDVTFGDILKKPTYNIPKSINLMAVFPSGEEIFFYNPATGKEETTVSFAEWGVVHINNALQRGGIAERKEEEEKPTKEPTKEQPKKQKKEQPKKQKKKYSNVSEEAPLISGFFISHLRQYLGLAPNFSDYIYTIFDADKYDIKYLRSESTDEASSFLYSVRREDRLWFSFFYEIPVRSGIFPFELLALMREAYTCYVVETLRNVEKFVSISNVSIYFRVPMHAMHVFNDILDKVKCSLDLIRGSDGCRDFQFGRSVREILHPHGGGTSGDGHSGEGDNRRVAAARLRERYFRAAVVLAQSAYQDSLQLLSDDTFSIYDILSKDFLLASFLPVLIPYAIPVTFSLFRELFRNIKLAKEKRKLD</sequence>
<name>W7A6Y3_9APIC</name>